<comment type="caution">
    <text evidence="1">The sequence shown here is derived from an EMBL/GenBank/DDBJ whole genome shotgun (WGS) entry which is preliminary data.</text>
</comment>
<keyword evidence="2" id="KW-1185">Reference proteome</keyword>
<dbReference type="InterPro" id="IPR029033">
    <property type="entry name" value="His_PPase_superfam"/>
</dbReference>
<dbReference type="EMBL" id="JAKILJ010000006">
    <property type="protein sequence ID" value="MCL1104396.1"/>
    <property type="molecule type" value="Genomic_DNA"/>
</dbReference>
<gene>
    <name evidence="1" type="ORF">L2749_03870</name>
</gene>
<organism evidence="1 2">
    <name type="scientific">Shewanella algicola</name>
    <dbReference type="NCBI Taxonomy" id="640633"/>
    <lineage>
        <taxon>Bacteria</taxon>
        <taxon>Pseudomonadati</taxon>
        <taxon>Pseudomonadota</taxon>
        <taxon>Gammaproteobacteria</taxon>
        <taxon>Alteromonadales</taxon>
        <taxon>Shewanellaceae</taxon>
        <taxon>Shewanella</taxon>
    </lineage>
</organism>
<dbReference type="Pfam" id="PF00300">
    <property type="entry name" value="His_Phos_1"/>
    <property type="match status" value="1"/>
</dbReference>
<dbReference type="Gene3D" id="3.40.50.1240">
    <property type="entry name" value="Phosphoglycerate mutase-like"/>
    <property type="match status" value="1"/>
</dbReference>
<dbReference type="SMART" id="SM00855">
    <property type="entry name" value="PGAM"/>
    <property type="match status" value="1"/>
</dbReference>
<dbReference type="CDD" id="cd07067">
    <property type="entry name" value="HP_PGM_like"/>
    <property type="match status" value="1"/>
</dbReference>
<accession>A0A9X2CCG9</accession>
<dbReference type="RefSeq" id="WP_188927236.1">
    <property type="nucleotide sequence ID" value="NZ_BMQI01000099.1"/>
</dbReference>
<name>A0A9X2CCG9_9GAMM</name>
<dbReference type="InterPro" id="IPR013078">
    <property type="entry name" value="His_Pase_superF_clade-1"/>
</dbReference>
<dbReference type="SUPFAM" id="SSF53254">
    <property type="entry name" value="Phosphoglycerate mutase-like"/>
    <property type="match status" value="1"/>
</dbReference>
<evidence type="ECO:0000313" key="2">
    <source>
        <dbReference type="Proteomes" id="UP001139408"/>
    </source>
</evidence>
<protein>
    <submittedName>
        <fullName evidence="1">Histidine phosphatase family protein</fullName>
    </submittedName>
</protein>
<dbReference type="AlphaFoldDB" id="A0A9X2CCG9"/>
<proteinExistence type="predicted"/>
<sequence>MAQTSNTDMPIQMINAKAKVFYLVRHAEKLEGKDPSLSAQGKLRAIRLAKVLSSTPLAKVYTTDYKRTRETALAVAEDQHLAPSLYNPADLQKTAEVLLSQQGHILVIGHSNTTTALAEQLGAEKQPAINDASEFDRLYVVTVDGNNREVSTVLLRY</sequence>
<reference evidence="1" key="1">
    <citation type="submission" date="2022-01" db="EMBL/GenBank/DDBJ databases">
        <title>Whole genome-based taxonomy of the Shewanellaceae.</title>
        <authorList>
            <person name="Martin-Rodriguez A.J."/>
        </authorList>
    </citation>
    <scope>NUCLEOTIDE SEQUENCE</scope>
    <source>
        <strain evidence="1">DSM 23803</strain>
    </source>
</reference>
<dbReference type="Proteomes" id="UP001139408">
    <property type="component" value="Unassembled WGS sequence"/>
</dbReference>
<evidence type="ECO:0000313" key="1">
    <source>
        <dbReference type="EMBL" id="MCL1104396.1"/>
    </source>
</evidence>